<dbReference type="GO" id="GO:0003677">
    <property type="term" value="F:DNA binding"/>
    <property type="evidence" value="ECO:0007669"/>
    <property type="project" value="UniProtKB-KW"/>
</dbReference>
<keyword evidence="2" id="KW-0805">Transcription regulation</keyword>
<keyword evidence="3" id="KW-0238">DNA-binding</keyword>
<dbReference type="SUPFAM" id="SSF46785">
    <property type="entry name" value="Winged helix' DNA-binding domain"/>
    <property type="match status" value="1"/>
</dbReference>
<sequence length="127" mass="14227">MRIVPMNSEKDDRRSAGELEAAVMAALWAADAPLTPARVQAELASDLARTTVTTILSRLYEKGTLERQRQGRGYAYHPVQDPQGLTALRMHGELDRDSDRETVLARFVAQLDPDDEQVLRRLLEEGP</sequence>
<dbReference type="Gene3D" id="1.10.10.10">
    <property type="entry name" value="Winged helix-like DNA-binding domain superfamily/Winged helix DNA-binding domain"/>
    <property type="match status" value="1"/>
</dbReference>
<evidence type="ECO:0008006" key="6">
    <source>
        <dbReference type="Google" id="ProtNLM"/>
    </source>
</evidence>
<protein>
    <recommendedName>
        <fullName evidence="6">BlaI/MecI/CopY family transcriptional regulator</fullName>
    </recommendedName>
</protein>
<evidence type="ECO:0000256" key="2">
    <source>
        <dbReference type="ARBA" id="ARBA00023015"/>
    </source>
</evidence>
<dbReference type="EMBL" id="HM116536">
    <property type="protein sequence ID" value="ADU56301.1"/>
    <property type="molecule type" value="Genomic_DNA"/>
</dbReference>
<dbReference type="AlphaFoldDB" id="E9KTF0"/>
<dbReference type="InterPro" id="IPR005650">
    <property type="entry name" value="BlaI_family"/>
</dbReference>
<dbReference type="InterPro" id="IPR036390">
    <property type="entry name" value="WH_DNA-bd_sf"/>
</dbReference>
<dbReference type="InterPro" id="IPR036388">
    <property type="entry name" value="WH-like_DNA-bd_sf"/>
</dbReference>
<gene>
    <name evidence="5" type="ORF">Tcs_SK_066</name>
</gene>
<comment type="similarity">
    <text evidence="1">Belongs to the BlaI transcriptional regulatory family.</text>
</comment>
<evidence type="ECO:0000256" key="4">
    <source>
        <dbReference type="ARBA" id="ARBA00023163"/>
    </source>
</evidence>
<organism evidence="5">
    <name type="scientific">Streptomyces kanamyceticus</name>
    <dbReference type="NCBI Taxonomy" id="1967"/>
    <lineage>
        <taxon>Bacteria</taxon>
        <taxon>Bacillati</taxon>
        <taxon>Actinomycetota</taxon>
        <taxon>Actinomycetes</taxon>
        <taxon>Kitasatosporales</taxon>
        <taxon>Streptomycetaceae</taxon>
        <taxon>Streptomyces</taxon>
    </lineage>
</organism>
<dbReference type="GO" id="GO:0045892">
    <property type="term" value="P:negative regulation of DNA-templated transcription"/>
    <property type="evidence" value="ECO:0007669"/>
    <property type="project" value="InterPro"/>
</dbReference>
<name>E9KTF0_STRKN</name>
<proteinExistence type="inferred from homology"/>
<evidence type="ECO:0000256" key="1">
    <source>
        <dbReference type="ARBA" id="ARBA00011046"/>
    </source>
</evidence>
<dbReference type="Pfam" id="PF03965">
    <property type="entry name" value="Penicillinase_R"/>
    <property type="match status" value="1"/>
</dbReference>
<keyword evidence="4" id="KW-0804">Transcription</keyword>
<reference evidence="5" key="1">
    <citation type="journal article" date="2011" name="J. Am. Chem. Soc.">
        <title>Biosynthesis of the allylmalonyl-CoA extender unit for the FK506 polyketide synthase proceeds through a dedicated polyketide synthase and facilitates the mutasynthesis of analogues.</title>
        <authorList>
            <person name="Mo S."/>
            <person name="Kim D.H."/>
            <person name="Lee J.H."/>
            <person name="Park J.W."/>
            <person name="Basnet D.B."/>
            <person name="Ban Y.H."/>
            <person name="Yoo Y.J."/>
            <person name="Chen S.W."/>
            <person name="Park S.R."/>
            <person name="Choi E.A."/>
            <person name="Kim E."/>
            <person name="Jin Y.Y."/>
            <person name="Lee S.K."/>
            <person name="Park J.Y."/>
            <person name="Liu Y."/>
            <person name="Lee M.O."/>
            <person name="Lee K.S."/>
            <person name="Kim S.J."/>
            <person name="Kim D."/>
            <person name="Park B.C."/>
            <person name="Lee S.G."/>
            <person name="Kwon H.J."/>
            <person name="Suh J.W."/>
            <person name="Moore B.S."/>
            <person name="Lim S.K."/>
            <person name="Yoon Y.J."/>
        </authorList>
    </citation>
    <scope>NUCLEOTIDE SEQUENCE</scope>
    <source>
        <strain evidence="5">KCTC 9225</strain>
    </source>
</reference>
<evidence type="ECO:0000313" key="5">
    <source>
        <dbReference type="EMBL" id="ADU56301.1"/>
    </source>
</evidence>
<accession>E9KTF0</accession>
<evidence type="ECO:0000256" key="3">
    <source>
        <dbReference type="ARBA" id="ARBA00023125"/>
    </source>
</evidence>